<dbReference type="AlphaFoldDB" id="A0A6L2KH79"/>
<feature type="compositionally biased region" description="Low complexity" evidence="1">
    <location>
        <begin position="300"/>
        <end position="311"/>
    </location>
</feature>
<evidence type="ECO:0000256" key="1">
    <source>
        <dbReference type="SAM" id="MobiDB-lite"/>
    </source>
</evidence>
<dbReference type="InterPro" id="IPR043502">
    <property type="entry name" value="DNA/RNA_pol_sf"/>
</dbReference>
<reference evidence="2" key="1">
    <citation type="journal article" date="2019" name="Sci. Rep.">
        <title>Draft genome of Tanacetum cinerariifolium, the natural source of mosquito coil.</title>
        <authorList>
            <person name="Yamashiro T."/>
            <person name="Shiraishi A."/>
            <person name="Satake H."/>
            <person name="Nakayama K."/>
        </authorList>
    </citation>
    <scope>NUCLEOTIDE SEQUENCE</scope>
</reference>
<accession>A0A6L2KH79</accession>
<dbReference type="InterPro" id="IPR043128">
    <property type="entry name" value="Rev_trsase/Diguanyl_cyclase"/>
</dbReference>
<dbReference type="SUPFAM" id="SSF53098">
    <property type="entry name" value="Ribonuclease H-like"/>
    <property type="match status" value="1"/>
</dbReference>
<comment type="caution">
    <text evidence="2">The sequence shown here is derived from an EMBL/GenBank/DDBJ whole genome shotgun (WGS) entry which is preliminary data.</text>
</comment>
<proteinExistence type="predicted"/>
<dbReference type="GO" id="GO:0003676">
    <property type="term" value="F:nucleic acid binding"/>
    <property type="evidence" value="ECO:0007669"/>
    <property type="project" value="InterPro"/>
</dbReference>
<feature type="compositionally biased region" description="Basic and acidic residues" evidence="1">
    <location>
        <begin position="329"/>
        <end position="342"/>
    </location>
</feature>
<dbReference type="InterPro" id="IPR012337">
    <property type="entry name" value="RNaseH-like_sf"/>
</dbReference>
<dbReference type="PANTHER" id="PTHR47266">
    <property type="entry name" value="ENDONUCLEASE-RELATED"/>
    <property type="match status" value="1"/>
</dbReference>
<feature type="compositionally biased region" description="Polar residues" evidence="1">
    <location>
        <begin position="343"/>
        <end position="352"/>
    </location>
</feature>
<dbReference type="EMBL" id="BKCJ010002482">
    <property type="protein sequence ID" value="GEU48858.1"/>
    <property type="molecule type" value="Genomic_DNA"/>
</dbReference>
<dbReference type="InterPro" id="IPR052160">
    <property type="entry name" value="Gypsy_RT_Integrase-like"/>
</dbReference>
<dbReference type="Gene3D" id="3.30.70.270">
    <property type="match status" value="1"/>
</dbReference>
<feature type="region of interest" description="Disordered" evidence="1">
    <location>
        <begin position="296"/>
        <end position="382"/>
    </location>
</feature>
<dbReference type="GO" id="GO:0003964">
    <property type="term" value="F:RNA-directed DNA polymerase activity"/>
    <property type="evidence" value="ECO:0007669"/>
    <property type="project" value="UniProtKB-KW"/>
</dbReference>
<name>A0A6L2KH79_TANCI</name>
<keyword evidence="2" id="KW-0548">Nucleotidyltransferase</keyword>
<keyword evidence="2" id="KW-0695">RNA-directed DNA polymerase</keyword>
<feature type="compositionally biased region" description="Pro residues" evidence="1">
    <location>
        <begin position="368"/>
        <end position="378"/>
    </location>
</feature>
<protein>
    <submittedName>
        <fullName evidence="2">Reverse transcriptase domain-containing protein</fullName>
    </submittedName>
</protein>
<dbReference type="SUPFAM" id="SSF56672">
    <property type="entry name" value="DNA/RNA polymerases"/>
    <property type="match status" value="1"/>
</dbReference>
<evidence type="ECO:0000313" key="2">
    <source>
        <dbReference type="EMBL" id="GEU48858.1"/>
    </source>
</evidence>
<dbReference type="InterPro" id="IPR036397">
    <property type="entry name" value="RNaseH_sf"/>
</dbReference>
<keyword evidence="2" id="KW-0808">Transferase</keyword>
<organism evidence="2">
    <name type="scientific">Tanacetum cinerariifolium</name>
    <name type="common">Dalmatian daisy</name>
    <name type="synonym">Chrysanthemum cinerariifolium</name>
    <dbReference type="NCBI Taxonomy" id="118510"/>
    <lineage>
        <taxon>Eukaryota</taxon>
        <taxon>Viridiplantae</taxon>
        <taxon>Streptophyta</taxon>
        <taxon>Embryophyta</taxon>
        <taxon>Tracheophyta</taxon>
        <taxon>Spermatophyta</taxon>
        <taxon>Magnoliopsida</taxon>
        <taxon>eudicotyledons</taxon>
        <taxon>Gunneridae</taxon>
        <taxon>Pentapetalae</taxon>
        <taxon>asterids</taxon>
        <taxon>campanulids</taxon>
        <taxon>Asterales</taxon>
        <taxon>Asteraceae</taxon>
        <taxon>Asteroideae</taxon>
        <taxon>Anthemideae</taxon>
        <taxon>Anthemidinae</taxon>
        <taxon>Tanacetum</taxon>
    </lineage>
</organism>
<gene>
    <name evidence="2" type="ORF">Tci_020836</name>
</gene>
<dbReference type="Gene3D" id="3.30.420.10">
    <property type="entry name" value="Ribonuclease H-like superfamily/Ribonuclease H"/>
    <property type="match status" value="1"/>
</dbReference>
<sequence length="596" mass="68006">MRTRSSSNLIVEPVIIPKRRNRRRTKQIVEPEFHTIVETLVTTMADARTMSELLQAPTEGYRDAIIIPAILADNFELKVGLLQLVTSSQFHGFERDGPHAHIRWFNKITSTFKYRNVSNEAIKLMLFPFSLDRAARIWLEKEQPRSILTWEDLNHFKDLLLKCPHRSFSELHQIDTFYNELTQSYQDSLNATAGRNLLNRTPRDALMIIENKSKVRISRNKPIVSKVSTTTSCPSPSSDVTALTEIIKKLVLMNKATQQATVKAIKETWTYNQGGIGYRPQRDLNYRASNLMRPLGFPPSNVQSNQNYNQNRGVAYDGPSIPPTSSLPKEVEREPEVTKEKVQSTSSESTAHVQPPVVQILISKPKVVPKPNPKPSIPYPSRLNNQKLQEKMNNQMLKFLQIFQRLPFDLSFVDALLHMPKFLSTRKTKKIPPSLALMGRLPTDACLSAYVMLRARSKDKMLKRCEDTNLVLNWEKCHFMVKEGIVLGHKISKFGIKVNRAKVDVIAKLPHPTSVKGKILQKDQMPQNTIQVCEIFNVWGIDFMGPFPSSRGNKYILVAIEYLSKWVEVKALPTNDARVVVKFLKSLFADLELLVL</sequence>